<keyword evidence="3" id="KW-1185">Reference proteome</keyword>
<comment type="caution">
    <text evidence="2">The sequence shown here is derived from an EMBL/GenBank/DDBJ whole genome shotgun (WGS) entry which is preliminary data.</text>
</comment>
<gene>
    <name evidence="2" type="ORF">BS47DRAFT_1344131</name>
</gene>
<protein>
    <submittedName>
        <fullName evidence="2">Uncharacterized protein</fullName>
    </submittedName>
</protein>
<feature type="compositionally biased region" description="Low complexity" evidence="1">
    <location>
        <begin position="41"/>
        <end position="54"/>
    </location>
</feature>
<organism evidence="2 3">
    <name type="scientific">Hydnum rufescens UP504</name>
    <dbReference type="NCBI Taxonomy" id="1448309"/>
    <lineage>
        <taxon>Eukaryota</taxon>
        <taxon>Fungi</taxon>
        <taxon>Dikarya</taxon>
        <taxon>Basidiomycota</taxon>
        <taxon>Agaricomycotina</taxon>
        <taxon>Agaricomycetes</taxon>
        <taxon>Cantharellales</taxon>
        <taxon>Hydnaceae</taxon>
        <taxon>Hydnum</taxon>
    </lineage>
</organism>
<evidence type="ECO:0000256" key="1">
    <source>
        <dbReference type="SAM" id="MobiDB-lite"/>
    </source>
</evidence>
<dbReference type="Proteomes" id="UP000886523">
    <property type="component" value="Unassembled WGS sequence"/>
</dbReference>
<dbReference type="EMBL" id="MU128970">
    <property type="protein sequence ID" value="KAF9513628.1"/>
    <property type="molecule type" value="Genomic_DNA"/>
</dbReference>
<dbReference type="AlphaFoldDB" id="A0A9P6AX58"/>
<name>A0A9P6AX58_9AGAM</name>
<proteinExistence type="predicted"/>
<feature type="region of interest" description="Disordered" evidence="1">
    <location>
        <begin position="16"/>
        <end position="69"/>
    </location>
</feature>
<evidence type="ECO:0000313" key="2">
    <source>
        <dbReference type="EMBL" id="KAF9513628.1"/>
    </source>
</evidence>
<accession>A0A9P6AX58</accession>
<sequence length="164" mass="17316">MCWGQVACALPRTALQIQPPSPAGTQHPMPPRRLFSSRGRSAQSPSLPPSDSSPNGASSTPLYPDYLNETAGPGSDAAVAVASIMEDISTIPLALITPLTQVLNVVSGIRVAVKAMRDGKDGCTHLIFRVLKFLQSLVDGLKGRNIPDSTPTASNLSALKRYSH</sequence>
<reference evidence="2" key="1">
    <citation type="journal article" date="2020" name="Nat. Commun.">
        <title>Large-scale genome sequencing of mycorrhizal fungi provides insights into the early evolution of symbiotic traits.</title>
        <authorList>
            <person name="Miyauchi S."/>
            <person name="Kiss E."/>
            <person name="Kuo A."/>
            <person name="Drula E."/>
            <person name="Kohler A."/>
            <person name="Sanchez-Garcia M."/>
            <person name="Morin E."/>
            <person name="Andreopoulos B."/>
            <person name="Barry K.W."/>
            <person name="Bonito G."/>
            <person name="Buee M."/>
            <person name="Carver A."/>
            <person name="Chen C."/>
            <person name="Cichocki N."/>
            <person name="Clum A."/>
            <person name="Culley D."/>
            <person name="Crous P.W."/>
            <person name="Fauchery L."/>
            <person name="Girlanda M."/>
            <person name="Hayes R.D."/>
            <person name="Keri Z."/>
            <person name="LaButti K."/>
            <person name="Lipzen A."/>
            <person name="Lombard V."/>
            <person name="Magnuson J."/>
            <person name="Maillard F."/>
            <person name="Murat C."/>
            <person name="Nolan M."/>
            <person name="Ohm R.A."/>
            <person name="Pangilinan J."/>
            <person name="Pereira M.F."/>
            <person name="Perotto S."/>
            <person name="Peter M."/>
            <person name="Pfister S."/>
            <person name="Riley R."/>
            <person name="Sitrit Y."/>
            <person name="Stielow J.B."/>
            <person name="Szollosi G."/>
            <person name="Zifcakova L."/>
            <person name="Stursova M."/>
            <person name="Spatafora J.W."/>
            <person name="Tedersoo L."/>
            <person name="Vaario L.M."/>
            <person name="Yamada A."/>
            <person name="Yan M."/>
            <person name="Wang P."/>
            <person name="Xu J."/>
            <person name="Bruns T."/>
            <person name="Baldrian P."/>
            <person name="Vilgalys R."/>
            <person name="Dunand C."/>
            <person name="Henrissat B."/>
            <person name="Grigoriev I.V."/>
            <person name="Hibbett D."/>
            <person name="Nagy L.G."/>
            <person name="Martin F.M."/>
        </authorList>
    </citation>
    <scope>NUCLEOTIDE SEQUENCE</scope>
    <source>
        <strain evidence="2">UP504</strain>
    </source>
</reference>
<evidence type="ECO:0000313" key="3">
    <source>
        <dbReference type="Proteomes" id="UP000886523"/>
    </source>
</evidence>